<accession>F7XVP7</accession>
<dbReference type="EMBL" id="CP002130">
    <property type="protein sequence ID" value="AEI88746.1"/>
    <property type="molecule type" value="Genomic_DNA"/>
</dbReference>
<dbReference type="HOGENOM" id="CLU_2193946_0_0_5"/>
<dbReference type="AlphaFoldDB" id="F7XVP7"/>
<organism evidence="1 2">
    <name type="scientific">Midichloria mitochondrii (strain IricVA)</name>
    <dbReference type="NCBI Taxonomy" id="696127"/>
    <lineage>
        <taxon>Bacteria</taxon>
        <taxon>Pseudomonadati</taxon>
        <taxon>Pseudomonadota</taxon>
        <taxon>Alphaproteobacteria</taxon>
        <taxon>Rickettsiales</taxon>
        <taxon>Candidatus Midichloriaceae</taxon>
        <taxon>Candidatus Midichloria</taxon>
    </lineage>
</organism>
<sequence length="108" mass="12139">MLLELSPINHNLLKEAVELITSILAAAGKDNRYREKLILTGIFDTLKRESDSGFNQCEYLWNSKPNFGRSFGFSGEEVRNLVAKLMLGDKENSVNENIRAGIMDIDCS</sequence>
<proteinExistence type="predicted"/>
<protein>
    <submittedName>
        <fullName evidence="1">Uncharacterized protein conserved in bacteria</fullName>
    </submittedName>
</protein>
<reference evidence="1 2" key="1">
    <citation type="journal article" date="2011" name="Mol. Biol. Evol.">
        <title>Phylogenomic evidence for the presence of a flagellum and cbb3 oxidase in the free-living mitochondrial ancestor.</title>
        <authorList>
            <person name="Sassera D."/>
            <person name="Lo N."/>
            <person name="Epis S."/>
            <person name="D'Auria G."/>
            <person name="Montagna M."/>
            <person name="Comandatore F."/>
            <person name="Horner D."/>
            <person name="Pereto J."/>
            <person name="Luciano A.M."/>
            <person name="Franciosi F."/>
            <person name="Ferri E."/>
            <person name="Crotti E."/>
            <person name="Bazzocchi C."/>
            <person name="Daffonchio D."/>
            <person name="Sacchi L."/>
            <person name="Moya A."/>
            <person name="Latorre A."/>
            <person name="Bandi C."/>
        </authorList>
    </citation>
    <scope>NUCLEOTIDE SEQUENCE [LARGE SCALE GENOMIC DNA]</scope>
    <source>
        <strain evidence="1 2">IricVA</strain>
    </source>
</reference>
<dbReference type="KEGG" id="mmn:midi_00439"/>
<evidence type="ECO:0000313" key="2">
    <source>
        <dbReference type="Proteomes" id="UP000006639"/>
    </source>
</evidence>
<gene>
    <name evidence="1" type="ordered locus">midi_00439</name>
</gene>
<keyword evidence="2" id="KW-1185">Reference proteome</keyword>
<evidence type="ECO:0000313" key="1">
    <source>
        <dbReference type="EMBL" id="AEI88746.1"/>
    </source>
</evidence>
<dbReference type="Proteomes" id="UP000006639">
    <property type="component" value="Chromosome"/>
</dbReference>
<name>F7XVP7_MIDMI</name>